<dbReference type="SMART" id="SM00960">
    <property type="entry name" value="Robl_LC7"/>
    <property type="match status" value="1"/>
</dbReference>
<protein>
    <submittedName>
        <fullName evidence="2">Putative regulator of Ras-like GTPase activity (Roadblock/LC7/MglB family)</fullName>
    </submittedName>
</protein>
<evidence type="ECO:0000259" key="1">
    <source>
        <dbReference type="SMART" id="SM00960"/>
    </source>
</evidence>
<dbReference type="SUPFAM" id="SSF103196">
    <property type="entry name" value="Roadblock/LC7 domain"/>
    <property type="match status" value="1"/>
</dbReference>
<comment type="caution">
    <text evidence="2">The sequence shown here is derived from an EMBL/GenBank/DDBJ whole genome shotgun (WGS) entry which is preliminary data.</text>
</comment>
<dbReference type="EMBL" id="JAAOYM010000001">
    <property type="protein sequence ID" value="NIJ09854.1"/>
    <property type="molecule type" value="Genomic_DNA"/>
</dbReference>
<proteinExistence type="predicted"/>
<feature type="domain" description="Roadblock/LAMTOR2" evidence="1">
    <location>
        <begin position="6"/>
        <end position="97"/>
    </location>
</feature>
<name>A0A7X5ULC2_9PSEU</name>
<evidence type="ECO:0000313" key="2">
    <source>
        <dbReference type="EMBL" id="NIJ09854.1"/>
    </source>
</evidence>
<accession>A0A7X5ULC2</accession>
<evidence type="ECO:0000313" key="3">
    <source>
        <dbReference type="Proteomes" id="UP000545493"/>
    </source>
</evidence>
<reference evidence="2 3" key="1">
    <citation type="submission" date="2020-03" db="EMBL/GenBank/DDBJ databases">
        <title>Sequencing the genomes of 1000 actinobacteria strains.</title>
        <authorList>
            <person name="Klenk H.-P."/>
        </authorList>
    </citation>
    <scope>NUCLEOTIDE SEQUENCE [LARGE SCALE GENOMIC DNA]</scope>
    <source>
        <strain evidence="2 3">DSM 45685</strain>
    </source>
</reference>
<dbReference type="PANTHER" id="PTHR36222">
    <property type="entry name" value="SERINE PROTEASE INHIBITOR RV3364C"/>
    <property type="match status" value="1"/>
</dbReference>
<dbReference type="Proteomes" id="UP000545493">
    <property type="component" value="Unassembled WGS sequence"/>
</dbReference>
<dbReference type="InterPro" id="IPR053141">
    <property type="entry name" value="Mycobact_SerProt_Inhib_Rv3364c"/>
</dbReference>
<gene>
    <name evidence="2" type="ORF">FHU38_000198</name>
</gene>
<sequence length="144" mass="15335">MTASLTSLLRDTILATVPRTRSVLLLSSDGIKKAWAGVETDTADQIAAAVSGLHGMSAAVGETCGGNRTVHQMMTEVGEIVLLIMGAAEGSLLAVLADRDVDADMLTYHMVDLRGKIQTHLETPLRQTAALVSSTPEDGRYERR</sequence>
<dbReference type="InterPro" id="IPR004942">
    <property type="entry name" value="Roadblock/LAMTOR2_dom"/>
</dbReference>
<organism evidence="2 3">
    <name type="scientific">Saccharomonospora amisosensis</name>
    <dbReference type="NCBI Taxonomy" id="1128677"/>
    <lineage>
        <taxon>Bacteria</taxon>
        <taxon>Bacillati</taxon>
        <taxon>Actinomycetota</taxon>
        <taxon>Actinomycetes</taxon>
        <taxon>Pseudonocardiales</taxon>
        <taxon>Pseudonocardiaceae</taxon>
        <taxon>Saccharomonospora</taxon>
    </lineage>
</organism>
<dbReference type="Pfam" id="PF03259">
    <property type="entry name" value="Robl_LC7"/>
    <property type="match status" value="1"/>
</dbReference>
<dbReference type="Gene3D" id="3.30.450.30">
    <property type="entry name" value="Dynein light chain 2a, cytoplasmic"/>
    <property type="match status" value="1"/>
</dbReference>
<dbReference type="RefSeq" id="WP_009156778.1">
    <property type="nucleotide sequence ID" value="NZ_JAAOYM010000001.1"/>
</dbReference>
<dbReference type="AlphaFoldDB" id="A0A7X5ULC2"/>
<keyword evidence="3" id="KW-1185">Reference proteome</keyword>
<dbReference type="PANTHER" id="PTHR36222:SF1">
    <property type="entry name" value="SERINE PROTEASE INHIBITOR RV3364C"/>
    <property type="match status" value="1"/>
</dbReference>